<dbReference type="EMBL" id="NQWI01000018">
    <property type="protein sequence ID" value="PDW03943.1"/>
    <property type="molecule type" value="Genomic_DNA"/>
</dbReference>
<comment type="caution">
    <text evidence="3">The sequence shown here is derived from an EMBL/GenBank/DDBJ whole genome shotgun (WGS) entry which is preliminary data.</text>
</comment>
<evidence type="ECO:0000313" key="3">
    <source>
        <dbReference type="EMBL" id="PDW03943.1"/>
    </source>
</evidence>
<dbReference type="InterPro" id="IPR001789">
    <property type="entry name" value="Sig_transdc_resp-reg_receiver"/>
</dbReference>
<proteinExistence type="predicted"/>
<accession>A0A2A6RLX8</accession>
<sequence length="124" mass="13241">MSPIPVLFVDASPPFRRLVVRLLERYFAAEVTLVAECEHWPPPQLPPITPKAVLLGLGGAGLTDPQLIASIHDLLPGVPVIVLGHLKEPAYRQAALAAGAAGFVAKEALSTELIPLLRHIVHPT</sequence>
<dbReference type="RefSeq" id="WP_097643223.1">
    <property type="nucleotide sequence ID" value="NZ_NQWI01000018.1"/>
</dbReference>
<protein>
    <recommendedName>
        <fullName evidence="2">Response regulatory domain-containing protein</fullName>
    </recommendedName>
</protein>
<dbReference type="AlphaFoldDB" id="A0A2A6RLX8"/>
<gene>
    <name evidence="3" type="ORF">CJ255_06200</name>
</gene>
<evidence type="ECO:0000313" key="4">
    <source>
        <dbReference type="Proteomes" id="UP000220527"/>
    </source>
</evidence>
<dbReference type="Proteomes" id="UP000220527">
    <property type="component" value="Unassembled WGS sequence"/>
</dbReference>
<dbReference type="InterPro" id="IPR011006">
    <property type="entry name" value="CheY-like_superfamily"/>
</dbReference>
<dbReference type="GO" id="GO:0000160">
    <property type="term" value="P:phosphorelay signal transduction system"/>
    <property type="evidence" value="ECO:0007669"/>
    <property type="project" value="InterPro"/>
</dbReference>
<dbReference type="PROSITE" id="PS50110">
    <property type="entry name" value="RESPONSE_REGULATORY"/>
    <property type="match status" value="1"/>
</dbReference>
<keyword evidence="4" id="KW-1185">Reference proteome</keyword>
<comment type="caution">
    <text evidence="1">Lacks conserved residue(s) required for the propagation of feature annotation.</text>
</comment>
<name>A0A2A6RLX8_9CHLR</name>
<dbReference type="SUPFAM" id="SSF52172">
    <property type="entry name" value="CheY-like"/>
    <property type="match status" value="1"/>
</dbReference>
<evidence type="ECO:0000256" key="1">
    <source>
        <dbReference type="PROSITE-ProRule" id="PRU00169"/>
    </source>
</evidence>
<evidence type="ECO:0000259" key="2">
    <source>
        <dbReference type="PROSITE" id="PS50110"/>
    </source>
</evidence>
<feature type="domain" description="Response regulatory" evidence="2">
    <location>
        <begin position="5"/>
        <end position="121"/>
    </location>
</feature>
<organism evidence="3 4">
    <name type="scientific">Candidatus Viridilinea mediisalina</name>
    <dbReference type="NCBI Taxonomy" id="2024553"/>
    <lineage>
        <taxon>Bacteria</taxon>
        <taxon>Bacillati</taxon>
        <taxon>Chloroflexota</taxon>
        <taxon>Chloroflexia</taxon>
        <taxon>Chloroflexales</taxon>
        <taxon>Chloroflexineae</taxon>
        <taxon>Oscillochloridaceae</taxon>
        <taxon>Candidatus Viridilinea</taxon>
    </lineage>
</organism>
<dbReference type="Gene3D" id="3.40.50.2300">
    <property type="match status" value="1"/>
</dbReference>
<reference evidence="4" key="1">
    <citation type="submission" date="2017-08" db="EMBL/GenBank/DDBJ databases">
        <authorList>
            <person name="Grouzdev D.S."/>
            <person name="Gaisin V.A."/>
            <person name="Rysina M.S."/>
            <person name="Gorlenko V.M."/>
        </authorList>
    </citation>
    <scope>NUCLEOTIDE SEQUENCE [LARGE SCALE GENOMIC DNA]</scope>
    <source>
        <strain evidence="4">Kir15-3F</strain>
    </source>
</reference>